<dbReference type="Proteomes" id="UP000230775">
    <property type="component" value="Unassembled WGS sequence"/>
</dbReference>
<sequence length="96" mass="10952">HSDSTSQREVLKTAGNQAKKELLGIWSSKCQQTKNLEKPKCIIKGNLDQNSGRKIYYFPGCSQYEFTIIEKDIGEDWFCTEKEAQEAGFIRSKTCP</sequence>
<protein>
    <recommendedName>
        <fullName evidence="3">TNase-like domain-containing protein</fullName>
    </recommendedName>
</protein>
<reference evidence="2" key="1">
    <citation type="submission" date="2017-09" db="EMBL/GenBank/DDBJ databases">
        <title>Depth-based differentiation of microbial function through sediment-hosted aquifers and enrichment of novel symbionts in the deep terrestrial subsurface.</title>
        <authorList>
            <person name="Probst A.J."/>
            <person name="Ladd B."/>
            <person name="Jarett J.K."/>
            <person name="Geller-Mcgrath D.E."/>
            <person name="Sieber C.M.K."/>
            <person name="Emerson J.B."/>
            <person name="Anantharaman K."/>
            <person name="Thomas B.C."/>
            <person name="Malmstrom R."/>
            <person name="Stieglmeier M."/>
            <person name="Klingl A."/>
            <person name="Woyke T."/>
            <person name="Ryan C.M."/>
            <person name="Banfield J.F."/>
        </authorList>
    </citation>
    <scope>NUCLEOTIDE SEQUENCE [LARGE SCALE GENOMIC DNA]</scope>
</reference>
<evidence type="ECO:0008006" key="3">
    <source>
        <dbReference type="Google" id="ProtNLM"/>
    </source>
</evidence>
<feature type="non-terminal residue" evidence="1">
    <location>
        <position position="1"/>
    </location>
</feature>
<name>A0A2H0WQL6_9BACT</name>
<evidence type="ECO:0000313" key="2">
    <source>
        <dbReference type="Proteomes" id="UP000230775"/>
    </source>
</evidence>
<comment type="caution">
    <text evidence="1">The sequence shown here is derived from an EMBL/GenBank/DDBJ whole genome shotgun (WGS) entry which is preliminary data.</text>
</comment>
<gene>
    <name evidence="1" type="ORF">COT64_00150</name>
</gene>
<dbReference type="EMBL" id="PEZI01000004">
    <property type="protein sequence ID" value="PIS14921.1"/>
    <property type="molecule type" value="Genomic_DNA"/>
</dbReference>
<evidence type="ECO:0000313" key="1">
    <source>
        <dbReference type="EMBL" id="PIS14921.1"/>
    </source>
</evidence>
<organism evidence="1 2">
    <name type="scientific">Candidatus Shapirobacteria bacterium CG09_land_8_20_14_0_10_39_12</name>
    <dbReference type="NCBI Taxonomy" id="1974885"/>
    <lineage>
        <taxon>Bacteria</taxon>
        <taxon>Candidatus Shapironibacteriota</taxon>
    </lineage>
</organism>
<proteinExistence type="predicted"/>
<accession>A0A2H0WQL6</accession>
<dbReference type="AlphaFoldDB" id="A0A2H0WQL6"/>